<dbReference type="EMBL" id="BKCJ010547819">
    <property type="protein sequence ID" value="GFB08067.1"/>
    <property type="molecule type" value="Genomic_DNA"/>
</dbReference>
<feature type="non-terminal residue" evidence="2">
    <location>
        <position position="1"/>
    </location>
</feature>
<proteinExistence type="predicted"/>
<feature type="compositionally biased region" description="Polar residues" evidence="1">
    <location>
        <begin position="58"/>
        <end position="71"/>
    </location>
</feature>
<gene>
    <name evidence="2" type="ORF">Tci_680038</name>
</gene>
<accession>A0A699KVL1</accession>
<sequence length="113" mass="12850">GNVHDPLTSKAFPRSFWGFDGLVVVDELFRVYWVNGFSCDVGFCLWVRFETSNHRTNGDSSSFGDSVNKEGNGSRHSNDIKVDIPEYDGKLDLDEFVEWLRTVELVLATEDNK</sequence>
<reference evidence="2" key="1">
    <citation type="journal article" date="2019" name="Sci. Rep.">
        <title>Draft genome of Tanacetum cinerariifolium, the natural source of mosquito coil.</title>
        <authorList>
            <person name="Yamashiro T."/>
            <person name="Shiraishi A."/>
            <person name="Satake H."/>
            <person name="Nakayama K."/>
        </authorList>
    </citation>
    <scope>NUCLEOTIDE SEQUENCE</scope>
</reference>
<evidence type="ECO:0000313" key="2">
    <source>
        <dbReference type="EMBL" id="GFB08067.1"/>
    </source>
</evidence>
<organism evidence="2">
    <name type="scientific">Tanacetum cinerariifolium</name>
    <name type="common">Dalmatian daisy</name>
    <name type="synonym">Chrysanthemum cinerariifolium</name>
    <dbReference type="NCBI Taxonomy" id="118510"/>
    <lineage>
        <taxon>Eukaryota</taxon>
        <taxon>Viridiplantae</taxon>
        <taxon>Streptophyta</taxon>
        <taxon>Embryophyta</taxon>
        <taxon>Tracheophyta</taxon>
        <taxon>Spermatophyta</taxon>
        <taxon>Magnoliopsida</taxon>
        <taxon>eudicotyledons</taxon>
        <taxon>Gunneridae</taxon>
        <taxon>Pentapetalae</taxon>
        <taxon>asterids</taxon>
        <taxon>campanulids</taxon>
        <taxon>Asterales</taxon>
        <taxon>Asteraceae</taxon>
        <taxon>Asteroideae</taxon>
        <taxon>Anthemideae</taxon>
        <taxon>Anthemidinae</taxon>
        <taxon>Tanacetum</taxon>
    </lineage>
</organism>
<feature type="non-terminal residue" evidence="2">
    <location>
        <position position="113"/>
    </location>
</feature>
<name>A0A699KVL1_TANCI</name>
<comment type="caution">
    <text evidence="2">The sequence shown here is derived from an EMBL/GenBank/DDBJ whole genome shotgun (WGS) entry which is preliminary data.</text>
</comment>
<dbReference type="AlphaFoldDB" id="A0A699KVL1"/>
<evidence type="ECO:0000256" key="1">
    <source>
        <dbReference type="SAM" id="MobiDB-lite"/>
    </source>
</evidence>
<protein>
    <submittedName>
        <fullName evidence="2">Uncharacterized protein</fullName>
    </submittedName>
</protein>
<feature type="region of interest" description="Disordered" evidence="1">
    <location>
        <begin position="53"/>
        <end position="80"/>
    </location>
</feature>